<keyword evidence="1 4" id="KW-0808">Transferase</keyword>
<dbReference type="Proteomes" id="UP000199448">
    <property type="component" value="Unassembled WGS sequence"/>
</dbReference>
<sequence>MVSIIYANRDRDVKRIRNSLESLRRQSSTDFEVVFVDYGSGNILVDNYRELLAAYDFARFFPLEVSGLLWNKSRALNYGINKASRASVFIADVDLIFHPESIKLFGKLANPRKFFLFQLGYLGQKESKKLSHTYRFEELHPARHGKVNGMVLAPRKALLEVNGLDEFFHFYGAEDEDLFARLEIAGYQREESTAAFFYHNWHQSFSGSEDELLTGNPRVKNITRLNQRHFLRNRERKIIKPKRQTGMGEIIPKQERELLKKPTLCFRIPNILAQMEHFLREELPSCKGEVIKVDFVEDAYFGSLKHKVKKILGRQSQPYISMKEVNDMLLKQILFCYRDHNYSLQISEDLKSIQFRIQL</sequence>
<protein>
    <submittedName>
        <fullName evidence="4">Glycosyltransferase like family 2</fullName>
    </submittedName>
</protein>
<dbReference type="STRING" id="390640.SAMN04488034_10413"/>
<evidence type="ECO:0000256" key="1">
    <source>
        <dbReference type="ARBA" id="ARBA00022679"/>
    </source>
</evidence>
<dbReference type="Pfam" id="PF00535">
    <property type="entry name" value="Glycos_transf_2"/>
    <property type="match status" value="1"/>
</dbReference>
<evidence type="ECO:0000313" key="4">
    <source>
        <dbReference type="EMBL" id="SEE98530.1"/>
    </source>
</evidence>
<reference evidence="4 5" key="1">
    <citation type="submission" date="2016-10" db="EMBL/GenBank/DDBJ databases">
        <authorList>
            <person name="de Groot N.N."/>
        </authorList>
    </citation>
    <scope>NUCLEOTIDE SEQUENCE [LARGE SCALE GENOMIC DNA]</scope>
    <source>
        <strain evidence="4 5">DSM 23553</strain>
    </source>
</reference>
<dbReference type="RefSeq" id="WP_093113307.1">
    <property type="nucleotide sequence ID" value="NZ_FNGG01000004.1"/>
</dbReference>
<dbReference type="Gene3D" id="3.90.550.10">
    <property type="entry name" value="Spore Coat Polysaccharide Biosynthesis Protein SpsA, Chain A"/>
    <property type="match status" value="1"/>
</dbReference>
<dbReference type="InterPro" id="IPR027791">
    <property type="entry name" value="Galactosyl_T_C"/>
</dbReference>
<dbReference type="EMBL" id="FNUG01000004">
    <property type="protein sequence ID" value="SEE98530.1"/>
    <property type="molecule type" value="Genomic_DNA"/>
</dbReference>
<dbReference type="InterPro" id="IPR001173">
    <property type="entry name" value="Glyco_trans_2-like"/>
</dbReference>
<feature type="domain" description="Galactosyltransferase C-terminal" evidence="3">
    <location>
        <begin position="148"/>
        <end position="192"/>
    </location>
</feature>
<feature type="domain" description="Glycosyltransferase 2-like" evidence="2">
    <location>
        <begin position="8"/>
        <end position="113"/>
    </location>
</feature>
<dbReference type="AlphaFoldDB" id="A0A1H5NAP9"/>
<name>A0A1H5NAP9_9FLAO</name>
<accession>A0A1H5NAP9</accession>
<evidence type="ECO:0000313" key="5">
    <source>
        <dbReference type="Proteomes" id="UP000199448"/>
    </source>
</evidence>
<dbReference type="InterPro" id="IPR029044">
    <property type="entry name" value="Nucleotide-diphossugar_trans"/>
</dbReference>
<dbReference type="GO" id="GO:0016740">
    <property type="term" value="F:transferase activity"/>
    <property type="evidence" value="ECO:0007669"/>
    <property type="project" value="UniProtKB-KW"/>
</dbReference>
<proteinExistence type="predicted"/>
<dbReference type="Pfam" id="PF02709">
    <property type="entry name" value="Glyco_transf_7C"/>
    <property type="match status" value="1"/>
</dbReference>
<dbReference type="OrthoDB" id="6717394at2"/>
<organism evidence="4 5">
    <name type="scientific">Salinimicrobium catena</name>
    <dbReference type="NCBI Taxonomy" id="390640"/>
    <lineage>
        <taxon>Bacteria</taxon>
        <taxon>Pseudomonadati</taxon>
        <taxon>Bacteroidota</taxon>
        <taxon>Flavobacteriia</taxon>
        <taxon>Flavobacteriales</taxon>
        <taxon>Flavobacteriaceae</taxon>
        <taxon>Salinimicrobium</taxon>
    </lineage>
</organism>
<evidence type="ECO:0000259" key="3">
    <source>
        <dbReference type="Pfam" id="PF02709"/>
    </source>
</evidence>
<keyword evidence="5" id="KW-1185">Reference proteome</keyword>
<gene>
    <name evidence="4" type="ORF">SAMN04488034_10413</name>
</gene>
<evidence type="ECO:0000259" key="2">
    <source>
        <dbReference type="Pfam" id="PF00535"/>
    </source>
</evidence>
<dbReference type="SUPFAM" id="SSF53448">
    <property type="entry name" value="Nucleotide-diphospho-sugar transferases"/>
    <property type="match status" value="1"/>
</dbReference>